<dbReference type="SUPFAM" id="SSF52172">
    <property type="entry name" value="CheY-like"/>
    <property type="match status" value="1"/>
</dbReference>
<organism evidence="3 4">
    <name type="scientific">Segetibacter aerophilus</name>
    <dbReference type="NCBI Taxonomy" id="670293"/>
    <lineage>
        <taxon>Bacteria</taxon>
        <taxon>Pseudomonadati</taxon>
        <taxon>Bacteroidota</taxon>
        <taxon>Chitinophagia</taxon>
        <taxon>Chitinophagales</taxon>
        <taxon>Chitinophagaceae</taxon>
        <taxon>Segetibacter</taxon>
    </lineage>
</organism>
<protein>
    <submittedName>
        <fullName evidence="3">Response regulator</fullName>
    </submittedName>
</protein>
<keyword evidence="4" id="KW-1185">Reference proteome</keyword>
<dbReference type="CDD" id="cd17557">
    <property type="entry name" value="REC_Rcp-like"/>
    <property type="match status" value="1"/>
</dbReference>
<evidence type="ECO:0000259" key="2">
    <source>
        <dbReference type="PROSITE" id="PS50110"/>
    </source>
</evidence>
<dbReference type="RefSeq" id="WP_147205242.1">
    <property type="nucleotide sequence ID" value="NZ_BJYT01000016.1"/>
</dbReference>
<accession>A0A512BGP1</accession>
<dbReference type="InterPro" id="IPR001789">
    <property type="entry name" value="Sig_transdc_resp-reg_receiver"/>
</dbReference>
<evidence type="ECO:0000313" key="4">
    <source>
        <dbReference type="Proteomes" id="UP000321513"/>
    </source>
</evidence>
<dbReference type="Proteomes" id="UP000321513">
    <property type="component" value="Unassembled WGS sequence"/>
</dbReference>
<feature type="modified residue" description="4-aspartylphosphate" evidence="1">
    <location>
        <position position="64"/>
    </location>
</feature>
<keyword evidence="1" id="KW-0597">Phosphoprotein</keyword>
<evidence type="ECO:0000256" key="1">
    <source>
        <dbReference type="PROSITE-ProRule" id="PRU00169"/>
    </source>
</evidence>
<gene>
    <name evidence="3" type="ORF">SAE01_36280</name>
</gene>
<dbReference type="AlphaFoldDB" id="A0A512BGP1"/>
<dbReference type="InterPro" id="IPR011006">
    <property type="entry name" value="CheY-like_superfamily"/>
</dbReference>
<dbReference type="PANTHER" id="PTHR44520">
    <property type="entry name" value="RESPONSE REGULATOR RCP1-RELATED"/>
    <property type="match status" value="1"/>
</dbReference>
<dbReference type="EMBL" id="BJYT01000016">
    <property type="protein sequence ID" value="GEO11132.1"/>
    <property type="molecule type" value="Genomic_DNA"/>
</dbReference>
<dbReference type="GO" id="GO:0000160">
    <property type="term" value="P:phosphorelay signal transduction system"/>
    <property type="evidence" value="ECO:0007669"/>
    <property type="project" value="InterPro"/>
</dbReference>
<dbReference type="SMART" id="SM00448">
    <property type="entry name" value="REC"/>
    <property type="match status" value="1"/>
</dbReference>
<dbReference type="Gene3D" id="3.40.50.2300">
    <property type="match status" value="1"/>
</dbReference>
<dbReference type="InterPro" id="IPR052893">
    <property type="entry name" value="TCS_response_regulator"/>
</dbReference>
<dbReference type="OrthoDB" id="7631574at2"/>
<feature type="domain" description="Response regulatory" evidence="2">
    <location>
        <begin position="10"/>
        <end position="131"/>
    </location>
</feature>
<dbReference type="PROSITE" id="PS50110">
    <property type="entry name" value="RESPONSE_REGULATORY"/>
    <property type="match status" value="1"/>
</dbReference>
<name>A0A512BGP1_9BACT</name>
<sequence>MTNNSASPFKILIADDDTDDVQITKDCFIENKMGVQIKEVYDGQILMEHLKADTKNLPHLILLDLNMPRKGGFEALEEIKSSETLRKIPVVIFSTSNAQKDIEKAYDLGASCFISKPNNLEEWCDKMNKIGKFWVECVRLPG</sequence>
<dbReference type="Pfam" id="PF00072">
    <property type="entry name" value="Response_reg"/>
    <property type="match status" value="1"/>
</dbReference>
<proteinExistence type="predicted"/>
<reference evidence="3 4" key="1">
    <citation type="submission" date="2019-07" db="EMBL/GenBank/DDBJ databases">
        <title>Whole genome shotgun sequence of Segetibacter aerophilus NBRC 106135.</title>
        <authorList>
            <person name="Hosoyama A."/>
            <person name="Uohara A."/>
            <person name="Ohji S."/>
            <person name="Ichikawa N."/>
        </authorList>
    </citation>
    <scope>NUCLEOTIDE SEQUENCE [LARGE SCALE GENOMIC DNA]</scope>
    <source>
        <strain evidence="3 4">NBRC 106135</strain>
    </source>
</reference>
<evidence type="ECO:0000313" key="3">
    <source>
        <dbReference type="EMBL" id="GEO11132.1"/>
    </source>
</evidence>
<comment type="caution">
    <text evidence="3">The sequence shown here is derived from an EMBL/GenBank/DDBJ whole genome shotgun (WGS) entry which is preliminary data.</text>
</comment>
<dbReference type="PANTHER" id="PTHR44520:SF2">
    <property type="entry name" value="RESPONSE REGULATOR RCP1"/>
    <property type="match status" value="1"/>
</dbReference>